<keyword evidence="4" id="KW-1185">Reference proteome</keyword>
<organism evidence="2 5">
    <name type="scientific">Actinopolyspora erythraea</name>
    <dbReference type="NCBI Taxonomy" id="414996"/>
    <lineage>
        <taxon>Bacteria</taxon>
        <taxon>Bacillati</taxon>
        <taxon>Actinomycetota</taxon>
        <taxon>Actinomycetes</taxon>
        <taxon>Actinopolysporales</taxon>
        <taxon>Actinopolysporaceae</taxon>
        <taxon>Actinopolyspora</taxon>
    </lineage>
</organism>
<dbReference type="HOGENOM" id="CLU_055817_1_1_11"/>
<dbReference type="RefSeq" id="WP_043575513.1">
    <property type="nucleotide sequence ID" value="NZ_CP022752.1"/>
</dbReference>
<gene>
    <name evidence="2" type="ORF">CDG81_04190</name>
    <name evidence="3" type="ORF">IL38_16740</name>
</gene>
<dbReference type="CDD" id="cd00093">
    <property type="entry name" value="HTH_XRE"/>
    <property type="match status" value="1"/>
</dbReference>
<evidence type="ECO:0000313" key="4">
    <source>
        <dbReference type="Proteomes" id="UP000029737"/>
    </source>
</evidence>
<dbReference type="Proteomes" id="UP000029737">
    <property type="component" value="Unassembled WGS sequence"/>
</dbReference>
<dbReference type="SUPFAM" id="SSF47413">
    <property type="entry name" value="lambda repressor-like DNA-binding domains"/>
    <property type="match status" value="1"/>
</dbReference>
<dbReference type="GO" id="GO:0003677">
    <property type="term" value="F:DNA binding"/>
    <property type="evidence" value="ECO:0007669"/>
    <property type="project" value="InterPro"/>
</dbReference>
<dbReference type="Pfam" id="PF19054">
    <property type="entry name" value="DUF5753"/>
    <property type="match status" value="1"/>
</dbReference>
<proteinExistence type="predicted"/>
<dbReference type="KEGG" id="aey:CDG81_04190"/>
<dbReference type="SMART" id="SM00530">
    <property type="entry name" value="HTH_XRE"/>
    <property type="match status" value="1"/>
</dbReference>
<dbReference type="Gene3D" id="1.10.260.40">
    <property type="entry name" value="lambda repressor-like DNA-binding domains"/>
    <property type="match status" value="1"/>
</dbReference>
<evidence type="ECO:0000259" key="1">
    <source>
        <dbReference type="PROSITE" id="PS50943"/>
    </source>
</evidence>
<accession>A0A099D5D1</accession>
<dbReference type="OrthoDB" id="4285266at2"/>
<dbReference type="InterPro" id="IPR001387">
    <property type="entry name" value="Cro/C1-type_HTH"/>
</dbReference>
<dbReference type="InterPro" id="IPR043917">
    <property type="entry name" value="DUF5753"/>
</dbReference>
<dbReference type="AlphaFoldDB" id="A0A099D5D1"/>
<feature type="domain" description="HTH cro/C1-type" evidence="1">
    <location>
        <begin position="18"/>
        <end position="66"/>
    </location>
</feature>
<sequence>MTDRGDASALRWLIGNELRLARERAGRKQGEAAALLGCSQAKINYLETGRNKQQPDEVSKLLHFYEAGAAKADRLAAIAGHPDQGTWWADFEDVVPDWFATFVGLEGLASREFVYETMTIPGLLQTREYATALLNGHLRVPVIDIEQVVNLRIARQQSLYGSSPLHFEVVVEESVLDRVVGGHEVMQAQLRHIVSLCERDNITLRVMPLSVPVHDGIEGEFMVLDFEQAQSIGYIEYPSGAIYIQNQEQVAGYTKAAQRLNEAALTPEQSLRAVAARLS</sequence>
<reference evidence="3 4" key="1">
    <citation type="journal article" date="2014" name="PLoS ONE">
        <title>Identification and Characterization of a New Erythromycin Biosynthetic Gene Cluster in Actinopolyspora erythraea YIM90600, a Novel Erythronolide-Producing Halophilic Actinomycete Isolated from Salt Field.</title>
        <authorList>
            <person name="Chen D."/>
            <person name="Feng J."/>
            <person name="Huang L."/>
            <person name="Zhang Q."/>
            <person name="Wu J."/>
            <person name="Zhu X."/>
            <person name="Duan Y."/>
            <person name="Xu Z."/>
        </authorList>
    </citation>
    <scope>NUCLEOTIDE SEQUENCE [LARGE SCALE GENOMIC DNA]</scope>
    <source>
        <strain evidence="3 4">YIM90600</strain>
    </source>
</reference>
<dbReference type="Proteomes" id="UP000215043">
    <property type="component" value="Chromosome"/>
</dbReference>
<dbReference type="Pfam" id="PF13560">
    <property type="entry name" value="HTH_31"/>
    <property type="match status" value="1"/>
</dbReference>
<dbReference type="PROSITE" id="PS50943">
    <property type="entry name" value="HTH_CROC1"/>
    <property type="match status" value="1"/>
</dbReference>
<protein>
    <submittedName>
        <fullName evidence="3">Cro/Cl family transcriptional regulator</fullName>
    </submittedName>
    <submittedName>
        <fullName evidence="2">XRE family transcriptional regulator</fullName>
    </submittedName>
</protein>
<dbReference type="EMBL" id="JPMV01000031">
    <property type="protein sequence ID" value="KGI80520.1"/>
    <property type="molecule type" value="Genomic_DNA"/>
</dbReference>
<name>A0A099D5D1_9ACTN</name>
<reference evidence="2 5" key="2">
    <citation type="submission" date="2017-08" db="EMBL/GenBank/DDBJ databases">
        <title>The complete genome sequence of moderately halophilic actinomycete Actinopolyspora erythraea YIM 90600, the producer of novel erythromycin, novel actinopolysporins A-C and tubercidin.</title>
        <authorList>
            <person name="Yin M."/>
            <person name="Tang S."/>
        </authorList>
    </citation>
    <scope>NUCLEOTIDE SEQUENCE [LARGE SCALE GENOMIC DNA]</scope>
    <source>
        <strain evidence="2 5">YIM 90600</strain>
    </source>
</reference>
<dbReference type="InterPro" id="IPR010982">
    <property type="entry name" value="Lambda_DNA-bd_dom_sf"/>
</dbReference>
<dbReference type="EMBL" id="CP022752">
    <property type="protein sequence ID" value="ASU77641.1"/>
    <property type="molecule type" value="Genomic_DNA"/>
</dbReference>
<evidence type="ECO:0000313" key="3">
    <source>
        <dbReference type="EMBL" id="KGI80520.1"/>
    </source>
</evidence>
<dbReference type="eggNOG" id="COG1476">
    <property type="taxonomic scope" value="Bacteria"/>
</dbReference>
<evidence type="ECO:0000313" key="5">
    <source>
        <dbReference type="Proteomes" id="UP000215043"/>
    </source>
</evidence>
<evidence type="ECO:0000313" key="2">
    <source>
        <dbReference type="EMBL" id="ASU77641.1"/>
    </source>
</evidence>